<dbReference type="GO" id="GO:0016787">
    <property type="term" value="F:hydrolase activity"/>
    <property type="evidence" value="ECO:0007669"/>
    <property type="project" value="UniProtKB-KW"/>
</dbReference>
<gene>
    <name evidence="6" type="ORF">SAMN02745716_0523</name>
</gene>
<sequence>MILIAQLSDLHVGGARHEPRLLELALGEIAALRPDLVVIAGDLTDEGYPDQYELVRTALGRLDGLEVVAVPGNHDARHVGYLHWERLLGPREVTKRLELDGEQVTVVGVDSSKPDVDEGEIGREHYAPLAAALDEAADLRVFVCHHHLLPIPGTGRERNQVADAGDVLALLSAHGVDLVLGGHRHVPYAWRLGEMLVVHSGTAASLRTRAFPHPAYNLIKVEPDNVQVELRVPGAESQALGSFPRRHAAPVAADLPLGAPREGFEWLLPGTAEDQERILG</sequence>
<protein>
    <submittedName>
        <fullName evidence="6">3',5'-cyclic AMP phosphodiesterase CpdA</fullName>
    </submittedName>
</protein>
<dbReference type="RefSeq" id="WP_093115957.1">
    <property type="nucleotide sequence ID" value="NZ_FNWJ01000001.1"/>
</dbReference>
<dbReference type="Pfam" id="PF00149">
    <property type="entry name" value="Metallophos"/>
    <property type="match status" value="1"/>
</dbReference>
<feature type="domain" description="Calcineurin-like phosphoesterase" evidence="5">
    <location>
        <begin position="4"/>
        <end position="187"/>
    </location>
</feature>
<evidence type="ECO:0000313" key="7">
    <source>
        <dbReference type="Proteomes" id="UP000222056"/>
    </source>
</evidence>
<dbReference type="InterPro" id="IPR004843">
    <property type="entry name" value="Calcineurin-like_PHP"/>
</dbReference>
<name>A0A1H6FKP0_THEAL</name>
<dbReference type="SUPFAM" id="SSF56300">
    <property type="entry name" value="Metallo-dependent phosphatases"/>
    <property type="match status" value="1"/>
</dbReference>
<evidence type="ECO:0000256" key="4">
    <source>
        <dbReference type="ARBA" id="ARBA00025742"/>
    </source>
</evidence>
<dbReference type="PANTHER" id="PTHR42988:SF2">
    <property type="entry name" value="CYCLIC NUCLEOTIDE PHOSPHODIESTERASE CBUA0032-RELATED"/>
    <property type="match status" value="1"/>
</dbReference>
<evidence type="ECO:0000256" key="1">
    <source>
        <dbReference type="ARBA" id="ARBA00022723"/>
    </source>
</evidence>
<dbReference type="PANTHER" id="PTHR42988">
    <property type="entry name" value="PHOSPHOHYDROLASE"/>
    <property type="match status" value="1"/>
</dbReference>
<dbReference type="GO" id="GO:0046872">
    <property type="term" value="F:metal ion binding"/>
    <property type="evidence" value="ECO:0007669"/>
    <property type="project" value="UniProtKB-KW"/>
</dbReference>
<keyword evidence="7" id="KW-1185">Reference proteome</keyword>
<dbReference type="STRING" id="29539.SAMN02745716_0523"/>
<evidence type="ECO:0000259" key="5">
    <source>
        <dbReference type="Pfam" id="PF00149"/>
    </source>
</evidence>
<organism evidence="6 7">
    <name type="scientific">Thermoleophilum album</name>
    <dbReference type="NCBI Taxonomy" id="29539"/>
    <lineage>
        <taxon>Bacteria</taxon>
        <taxon>Bacillati</taxon>
        <taxon>Actinomycetota</taxon>
        <taxon>Thermoleophilia</taxon>
        <taxon>Thermoleophilales</taxon>
        <taxon>Thermoleophilaceae</taxon>
        <taxon>Thermoleophilum</taxon>
    </lineage>
</organism>
<dbReference type="AlphaFoldDB" id="A0A1H6FKP0"/>
<evidence type="ECO:0000256" key="3">
    <source>
        <dbReference type="ARBA" id="ARBA00023004"/>
    </source>
</evidence>
<dbReference type="EMBL" id="FNWJ01000001">
    <property type="protein sequence ID" value="SEH10708.1"/>
    <property type="molecule type" value="Genomic_DNA"/>
</dbReference>
<proteinExistence type="inferred from homology"/>
<reference evidence="7" key="1">
    <citation type="submission" date="2016-10" db="EMBL/GenBank/DDBJ databases">
        <authorList>
            <person name="Varghese N."/>
            <person name="Submissions S."/>
        </authorList>
    </citation>
    <scope>NUCLEOTIDE SEQUENCE [LARGE SCALE GENOMIC DNA]</scope>
    <source>
        <strain evidence="7">ATCC 35263</strain>
    </source>
</reference>
<dbReference type="InterPro" id="IPR050884">
    <property type="entry name" value="CNP_phosphodiesterase-III"/>
</dbReference>
<dbReference type="OrthoDB" id="5241795at2"/>
<dbReference type="CDD" id="cd07400">
    <property type="entry name" value="MPP_1"/>
    <property type="match status" value="1"/>
</dbReference>
<evidence type="ECO:0000256" key="2">
    <source>
        <dbReference type="ARBA" id="ARBA00022801"/>
    </source>
</evidence>
<keyword evidence="2" id="KW-0378">Hydrolase</keyword>
<keyword evidence="1" id="KW-0479">Metal-binding</keyword>
<keyword evidence="3" id="KW-0408">Iron</keyword>
<dbReference type="Gene3D" id="3.60.21.10">
    <property type="match status" value="1"/>
</dbReference>
<comment type="similarity">
    <text evidence="4">Belongs to the cyclic nucleotide phosphodiesterase class-III family.</text>
</comment>
<dbReference type="InterPro" id="IPR029052">
    <property type="entry name" value="Metallo-depent_PP-like"/>
</dbReference>
<dbReference type="Proteomes" id="UP000222056">
    <property type="component" value="Unassembled WGS sequence"/>
</dbReference>
<accession>A0A1H6FKP0</accession>
<evidence type="ECO:0000313" key="6">
    <source>
        <dbReference type="EMBL" id="SEH10708.1"/>
    </source>
</evidence>